<dbReference type="SUPFAM" id="SSF56672">
    <property type="entry name" value="DNA/RNA polymerases"/>
    <property type="match status" value="1"/>
</dbReference>
<reference evidence="3 4" key="1">
    <citation type="journal article" date="2018" name="Cell">
        <title>The Chara Genome: Secondary Complexity and Implications for Plant Terrestrialization.</title>
        <authorList>
            <person name="Nishiyama T."/>
            <person name="Sakayama H."/>
            <person name="Vries J.D."/>
            <person name="Buschmann H."/>
            <person name="Saint-Marcoux D."/>
            <person name="Ullrich K.K."/>
            <person name="Haas F.B."/>
            <person name="Vanderstraeten L."/>
            <person name="Becker D."/>
            <person name="Lang D."/>
            <person name="Vosolsobe S."/>
            <person name="Rombauts S."/>
            <person name="Wilhelmsson P.K.I."/>
            <person name="Janitza P."/>
            <person name="Kern R."/>
            <person name="Heyl A."/>
            <person name="Rumpler F."/>
            <person name="Villalobos L.I.A.C."/>
            <person name="Clay J.M."/>
            <person name="Skokan R."/>
            <person name="Toyoda A."/>
            <person name="Suzuki Y."/>
            <person name="Kagoshima H."/>
            <person name="Schijlen E."/>
            <person name="Tajeshwar N."/>
            <person name="Catarino B."/>
            <person name="Hetherington A.J."/>
            <person name="Saltykova A."/>
            <person name="Bonnot C."/>
            <person name="Breuninger H."/>
            <person name="Symeonidi A."/>
            <person name="Radhakrishnan G.V."/>
            <person name="Van Nieuwerburgh F."/>
            <person name="Deforce D."/>
            <person name="Chang C."/>
            <person name="Karol K.G."/>
            <person name="Hedrich R."/>
            <person name="Ulvskov P."/>
            <person name="Glockner G."/>
            <person name="Delwiche C.F."/>
            <person name="Petrasek J."/>
            <person name="Van de Peer Y."/>
            <person name="Friml J."/>
            <person name="Beilby M."/>
            <person name="Dolan L."/>
            <person name="Kohara Y."/>
            <person name="Sugano S."/>
            <person name="Fujiyama A."/>
            <person name="Delaux P.-M."/>
            <person name="Quint M."/>
            <person name="TheiBen G."/>
            <person name="Hagemann M."/>
            <person name="Harholt J."/>
            <person name="Dunand C."/>
            <person name="Zachgo S."/>
            <person name="Langdale J."/>
            <person name="Maumus F."/>
            <person name="Straeten D.V.D."/>
            <person name="Gould S.B."/>
            <person name="Rensing S.A."/>
        </authorList>
    </citation>
    <scope>NUCLEOTIDE SEQUENCE [LARGE SCALE GENOMIC DNA]</scope>
    <source>
        <strain evidence="3 4">S276</strain>
    </source>
</reference>
<feature type="region of interest" description="Disordered" evidence="1">
    <location>
        <begin position="123"/>
        <end position="308"/>
    </location>
</feature>
<evidence type="ECO:0000313" key="3">
    <source>
        <dbReference type="EMBL" id="GBG91337.1"/>
    </source>
</evidence>
<dbReference type="AlphaFoldDB" id="A0A388M9T5"/>
<feature type="domain" description="Reverse transcriptase" evidence="2">
    <location>
        <begin position="428"/>
        <end position="699"/>
    </location>
</feature>
<accession>A0A388M9T5</accession>
<dbReference type="PANTHER" id="PTHR31635:SF196">
    <property type="entry name" value="REVERSE TRANSCRIPTASE DOMAIN-CONTAINING PROTEIN-RELATED"/>
    <property type="match status" value="1"/>
</dbReference>
<dbReference type="PROSITE" id="PS50878">
    <property type="entry name" value="RT_POL"/>
    <property type="match status" value="1"/>
</dbReference>
<dbReference type="OrthoDB" id="9390935at2759"/>
<dbReference type="STRING" id="69332.A0A388M9T5"/>
<feature type="region of interest" description="Disordered" evidence="1">
    <location>
        <begin position="1"/>
        <end position="43"/>
    </location>
</feature>
<protein>
    <recommendedName>
        <fullName evidence="2">Reverse transcriptase domain-containing protein</fullName>
    </recommendedName>
</protein>
<feature type="compositionally biased region" description="Polar residues" evidence="1">
    <location>
        <begin position="13"/>
        <end position="24"/>
    </location>
</feature>
<dbReference type="InterPro" id="IPR000477">
    <property type="entry name" value="RT_dom"/>
</dbReference>
<feature type="compositionally biased region" description="Basic and acidic residues" evidence="1">
    <location>
        <begin position="171"/>
        <end position="195"/>
    </location>
</feature>
<dbReference type="Gramene" id="GBG91337">
    <property type="protein sequence ID" value="GBG91337"/>
    <property type="gene ID" value="CBR_g52223"/>
</dbReference>
<dbReference type="EMBL" id="BFEA01000896">
    <property type="protein sequence ID" value="GBG91337.1"/>
    <property type="molecule type" value="Genomic_DNA"/>
</dbReference>
<comment type="caution">
    <text evidence="3">The sequence shown here is derived from an EMBL/GenBank/DDBJ whole genome shotgun (WGS) entry which is preliminary data.</text>
</comment>
<dbReference type="Pfam" id="PF00078">
    <property type="entry name" value="RVT_1"/>
    <property type="match status" value="1"/>
</dbReference>
<evidence type="ECO:0000313" key="4">
    <source>
        <dbReference type="Proteomes" id="UP000265515"/>
    </source>
</evidence>
<sequence length="1024" mass="115704">MEGLQRLWEHPSNMGNGAATSEQLRSPYPGHFTPVEHTTGPALMPTWADQTEWPGGNYYEERGTPPLDHQQGYDQGWGPELQEVQNYRPRHPVHGTEDPPRPWCPRPRYPPSLYNWREWFPQSREAQSERPGPSWRAPGPGPSRLRRGASGGASRGDWRSQGRSNGGINGDRWRDPGRRDEMGGTEHDQGNKEEWQMGGEDISHADLPGRPGDQRGSKSKPSNGMDRAEGLGGFQRDLSRTSDSSQSRVRWGSEWYDGEKASESSEGERSSMLSSAAAKSPRNEEQMREENMFQDQDRRADTLRRSQVESVQRRLEPVLCTMANDGVYFLALAKSDGVPYLPSVDVERSPTPSEIFGFSKSLYGQHVPIRLEDRARLDLDRPVTLEELSQTVKSMARGKSSGIDGLTVEFYSTMWDSVGPNLVELYNQILVDGRLGKGMAHGVIRMLFKKGDKSEVIHWRPISLLNVSYKILAKTLARRLGEHLPGLVEGDQGAFVRGRFIFNNIVTALEVLEVVQSEGMNTSVLLLDLEKAYDKVGWPFVFTTLRKMGFGTPFCKWLVAMYTFSSSAVMINGHLSKPFKLSRSLRQGCPLAPLLFVLQMEVLLNRIRRNPNIRGLTLHSGSHCEVKALADDLFVISENPCTSLIALKDVLSEYSSLSEASVNWNKSVFMLPVQFEPAVQWGMKRIGEGEEERFLGVLISLQSETSAQGLLLQQRVATRLRTWGVVWHLSIIGRVLVANVALFSIFWFVCTVREISESVWRIVKRVVARFIWKPGGKEGEGFITKVAWDLLTFPRCEGGLNLVAPVKKNQAQLSSWVCKVANAPVKEHWMELAEQILIKEWGLSRPLDVWRCLFIPSFRRKRVKSRFWKEVLKAWNSLPPETEAAPQTKKEVQAKTLFENPQLLDKNGNQFMADGSPGSFGKAWIRKGVSTVGDLWNPLLGTWRQLDNLLIELSPLRNMQVHLQQLLGAIPIEWKNRHWTGWLRPSGYLVLRNWRRLGGSLETAGSTPQWIQKGATVEMQEPLE</sequence>
<evidence type="ECO:0000256" key="1">
    <source>
        <dbReference type="SAM" id="MobiDB-lite"/>
    </source>
</evidence>
<dbReference type="Proteomes" id="UP000265515">
    <property type="component" value="Unassembled WGS sequence"/>
</dbReference>
<gene>
    <name evidence="3" type="ORF">CBR_g52223</name>
</gene>
<name>A0A388M9T5_CHABU</name>
<dbReference type="CDD" id="cd01650">
    <property type="entry name" value="RT_nLTR_like"/>
    <property type="match status" value="1"/>
</dbReference>
<dbReference type="PANTHER" id="PTHR31635">
    <property type="entry name" value="REVERSE TRANSCRIPTASE DOMAIN-CONTAINING PROTEIN-RELATED"/>
    <property type="match status" value="1"/>
</dbReference>
<feature type="compositionally biased region" description="Basic and acidic residues" evidence="1">
    <location>
        <begin position="257"/>
        <end position="269"/>
    </location>
</feature>
<keyword evidence="4" id="KW-1185">Reference proteome</keyword>
<feature type="compositionally biased region" description="Basic and acidic residues" evidence="1">
    <location>
        <begin position="281"/>
        <end position="308"/>
    </location>
</feature>
<evidence type="ECO:0000259" key="2">
    <source>
        <dbReference type="PROSITE" id="PS50878"/>
    </source>
</evidence>
<organism evidence="3 4">
    <name type="scientific">Chara braunii</name>
    <name type="common">Braun's stonewort</name>
    <dbReference type="NCBI Taxonomy" id="69332"/>
    <lineage>
        <taxon>Eukaryota</taxon>
        <taxon>Viridiplantae</taxon>
        <taxon>Streptophyta</taxon>
        <taxon>Charophyceae</taxon>
        <taxon>Charales</taxon>
        <taxon>Characeae</taxon>
        <taxon>Chara</taxon>
    </lineage>
</organism>
<proteinExistence type="predicted"/>
<dbReference type="InterPro" id="IPR043502">
    <property type="entry name" value="DNA/RNA_pol_sf"/>
</dbReference>